<dbReference type="Proteomes" id="UP000586305">
    <property type="component" value="Unassembled WGS sequence"/>
</dbReference>
<evidence type="ECO:0000313" key="15">
    <source>
        <dbReference type="Proteomes" id="UP000586305"/>
    </source>
</evidence>
<feature type="binding site" evidence="11">
    <location>
        <begin position="53"/>
        <end position="56"/>
    </location>
    <ligand>
        <name>substrate</name>
    </ligand>
</feature>
<evidence type="ECO:0000256" key="7">
    <source>
        <dbReference type="ARBA" id="ARBA00031828"/>
    </source>
</evidence>
<proteinExistence type="inferred from homology"/>
<dbReference type="InterPro" id="IPR006439">
    <property type="entry name" value="HAD-SF_hydro_IA"/>
</dbReference>
<comment type="cofactor">
    <cofactor evidence="13">
        <name>Mg(2+)</name>
        <dbReference type="ChEBI" id="CHEBI:18420"/>
    </cofactor>
</comment>
<dbReference type="EC" id="3.1.3.-" evidence="9"/>
<feature type="binding site" evidence="13">
    <location>
        <position position="11"/>
    </location>
    <ligand>
        <name>Mg(2+)</name>
        <dbReference type="ChEBI" id="CHEBI:18420"/>
    </ligand>
</feature>
<dbReference type="GO" id="GO:0046872">
    <property type="term" value="F:metal ion binding"/>
    <property type="evidence" value="ECO:0007669"/>
    <property type="project" value="UniProtKB-KW"/>
</dbReference>
<feature type="binding site" evidence="13">
    <location>
        <position position="13"/>
    </location>
    <ligand>
        <name>Mg(2+)</name>
        <dbReference type="ChEBI" id="CHEBI:18420"/>
    </ligand>
</feature>
<organism evidence="14 15">
    <name type="scientific">Pseudoalteromonas caenipelagi</name>
    <dbReference type="NCBI Taxonomy" id="2726988"/>
    <lineage>
        <taxon>Bacteria</taxon>
        <taxon>Pseudomonadati</taxon>
        <taxon>Pseudomonadota</taxon>
        <taxon>Gammaproteobacteria</taxon>
        <taxon>Alteromonadales</taxon>
        <taxon>Pseudoalteromonadaceae</taxon>
        <taxon>Pseudoalteromonas</taxon>
    </lineage>
</organism>
<feature type="binding site" evidence="11">
    <location>
        <position position="137"/>
    </location>
    <ligand>
        <name>substrate</name>
    </ligand>
</feature>
<feature type="binding site" evidence="11">
    <location>
        <begin position="19"/>
        <end position="22"/>
    </location>
    <ligand>
        <name>substrate</name>
    </ligand>
</feature>
<dbReference type="NCBIfam" id="TIGR01662">
    <property type="entry name" value="HAD-SF-IIIA"/>
    <property type="match status" value="1"/>
</dbReference>
<feature type="site" description="Contributes to substrate recognition" evidence="12">
    <location>
        <position position="110"/>
    </location>
</feature>
<accession>A0A849VGG7</accession>
<feature type="binding site" evidence="13">
    <location>
        <position position="94"/>
    </location>
    <ligand>
        <name>Zn(2+)</name>
        <dbReference type="ChEBI" id="CHEBI:29105"/>
    </ligand>
</feature>
<comment type="cofactor">
    <cofactor evidence="13">
        <name>Zn(2+)</name>
        <dbReference type="ChEBI" id="CHEBI:29105"/>
    </cofactor>
</comment>
<evidence type="ECO:0000256" key="11">
    <source>
        <dbReference type="PIRSR" id="PIRSR004682-2"/>
    </source>
</evidence>
<dbReference type="FunFam" id="3.40.50.1000:FF:000037">
    <property type="entry name" value="D,D-heptose 1,7-bisphosphate phosphatase"/>
    <property type="match status" value="1"/>
</dbReference>
<dbReference type="InterPro" id="IPR006549">
    <property type="entry name" value="HAD-SF_hydro_IIIA"/>
</dbReference>
<evidence type="ECO:0000256" key="10">
    <source>
        <dbReference type="PIRSR" id="PIRSR004682-1"/>
    </source>
</evidence>
<dbReference type="RefSeq" id="WP_171627436.1">
    <property type="nucleotide sequence ID" value="NZ_JABBPG010000009.1"/>
</dbReference>
<dbReference type="PANTHER" id="PTHR42891">
    <property type="entry name" value="D-GLYCERO-BETA-D-MANNO-HEPTOSE-1,7-BISPHOSPHATE 7-PHOSPHATASE"/>
    <property type="match status" value="1"/>
</dbReference>
<feature type="active site" description="Nucleophile" evidence="10">
    <location>
        <position position="11"/>
    </location>
</feature>
<name>A0A849VGG7_9GAMM</name>
<evidence type="ECO:0000256" key="9">
    <source>
        <dbReference type="PIRNR" id="PIRNR004682"/>
    </source>
</evidence>
<feature type="binding site" evidence="11">
    <location>
        <begin position="11"/>
        <end position="13"/>
    </location>
    <ligand>
        <name>substrate</name>
    </ligand>
</feature>
<dbReference type="GO" id="GO:0016791">
    <property type="term" value="F:phosphatase activity"/>
    <property type="evidence" value="ECO:0007669"/>
    <property type="project" value="InterPro"/>
</dbReference>
<evidence type="ECO:0000256" key="1">
    <source>
        <dbReference type="ARBA" id="ARBA00004496"/>
    </source>
</evidence>
<dbReference type="InterPro" id="IPR006543">
    <property type="entry name" value="Histidinol-phos"/>
</dbReference>
<feature type="site" description="Stabilizes the phosphoryl group" evidence="12">
    <location>
        <position position="111"/>
    </location>
</feature>
<dbReference type="GO" id="GO:0005975">
    <property type="term" value="P:carbohydrate metabolic process"/>
    <property type="evidence" value="ECO:0007669"/>
    <property type="project" value="InterPro"/>
</dbReference>
<feature type="binding site" evidence="13">
    <location>
        <position position="137"/>
    </location>
    <ligand>
        <name>Mg(2+)</name>
        <dbReference type="ChEBI" id="CHEBI:18420"/>
    </ligand>
</feature>
<dbReference type="NCBIfam" id="TIGR00213">
    <property type="entry name" value="GmhB_yaeD"/>
    <property type="match status" value="1"/>
</dbReference>
<dbReference type="Pfam" id="PF13242">
    <property type="entry name" value="Hydrolase_like"/>
    <property type="match status" value="1"/>
</dbReference>
<dbReference type="NCBIfam" id="NF006506">
    <property type="entry name" value="PRK08942.1"/>
    <property type="match status" value="1"/>
</dbReference>
<evidence type="ECO:0000256" key="6">
    <source>
        <dbReference type="ARBA" id="ARBA00023277"/>
    </source>
</evidence>
<evidence type="ECO:0000256" key="4">
    <source>
        <dbReference type="ARBA" id="ARBA00022801"/>
    </source>
</evidence>
<dbReference type="InterPro" id="IPR036412">
    <property type="entry name" value="HAD-like_sf"/>
</dbReference>
<keyword evidence="15" id="KW-1185">Reference proteome</keyword>
<dbReference type="InterPro" id="IPR004446">
    <property type="entry name" value="Heptose_bisP_phosphatase"/>
</dbReference>
<dbReference type="PANTHER" id="PTHR42891:SF1">
    <property type="entry name" value="D-GLYCERO-BETA-D-MANNO-HEPTOSE-1,7-BISPHOSPHATE 7-PHOSPHATASE"/>
    <property type="match status" value="1"/>
</dbReference>
<feature type="active site" description="Proton donor" evidence="10">
    <location>
        <position position="13"/>
    </location>
</feature>
<dbReference type="NCBIfam" id="TIGR01656">
    <property type="entry name" value="Histidinol-ppas"/>
    <property type="match status" value="1"/>
</dbReference>
<dbReference type="SUPFAM" id="SSF56784">
    <property type="entry name" value="HAD-like"/>
    <property type="match status" value="1"/>
</dbReference>
<evidence type="ECO:0000256" key="8">
    <source>
        <dbReference type="ARBA" id="ARBA00061616"/>
    </source>
</evidence>
<sequence length="183" mass="20345">MSSKQKAIFLDRDGVINVDHAYVHKIEDFEFIDGVFEACQQFVAMGYIIVVVTNQSGIGRGYYNEQQFSKLSDWMCDEFAKHQVNISKVYYCPHHPDKALPQFKQECGCRKPSPGMLTQAIEEFDIDVSQSIMVGDKLSDIEAARAAGLSKAILVESGQAFSEAVKSQADLVCASLKQVPNLL</sequence>
<reference evidence="14 15" key="1">
    <citation type="submission" date="2020-04" db="EMBL/GenBank/DDBJ databases">
        <title>Pseudoalteromonas caenipelagi sp. nov., isolated from a tidal flat.</title>
        <authorList>
            <person name="Park S."/>
            <person name="Yoon J.-H."/>
        </authorList>
    </citation>
    <scope>NUCLEOTIDE SEQUENCE [LARGE SCALE GENOMIC DNA]</scope>
    <source>
        <strain evidence="14 15">JBTF-M23</strain>
    </source>
</reference>
<comment type="similarity">
    <text evidence="8 9">Belongs to the gmhB family.</text>
</comment>
<comment type="subcellular location">
    <subcellularLocation>
        <location evidence="1 9">Cytoplasm</location>
    </subcellularLocation>
</comment>
<feature type="site" description="Stabilizes the phosphoryl group" evidence="12">
    <location>
        <position position="53"/>
    </location>
</feature>
<evidence type="ECO:0000256" key="13">
    <source>
        <dbReference type="PIRSR" id="PIRSR004682-4"/>
    </source>
</evidence>
<dbReference type="EMBL" id="JABBPG010000009">
    <property type="protein sequence ID" value="NOU52376.1"/>
    <property type="molecule type" value="Genomic_DNA"/>
</dbReference>
<keyword evidence="2 9" id="KW-0963">Cytoplasm</keyword>
<feature type="binding site" evidence="13">
    <location>
        <position position="92"/>
    </location>
    <ligand>
        <name>Zn(2+)</name>
        <dbReference type="ChEBI" id="CHEBI:29105"/>
    </ligand>
</feature>
<evidence type="ECO:0000256" key="12">
    <source>
        <dbReference type="PIRSR" id="PIRSR004682-3"/>
    </source>
</evidence>
<keyword evidence="3 13" id="KW-0479">Metal-binding</keyword>
<keyword evidence="6 9" id="KW-0119">Carbohydrate metabolism</keyword>
<keyword evidence="13" id="KW-0460">Magnesium</keyword>
<dbReference type="InterPro" id="IPR023214">
    <property type="entry name" value="HAD_sf"/>
</dbReference>
<protein>
    <recommendedName>
        <fullName evidence="7 9">D,D-heptose 1,7-bisphosphate phosphatase</fullName>
        <ecNumber evidence="9">3.1.3.-</ecNumber>
    </recommendedName>
</protein>
<feature type="binding site" evidence="11">
    <location>
        <begin position="110"/>
        <end position="111"/>
    </location>
    <ligand>
        <name>substrate</name>
    </ligand>
</feature>
<gene>
    <name evidence="14" type="primary">gmhB</name>
    <name evidence="14" type="ORF">HG263_17785</name>
</gene>
<keyword evidence="4 9" id="KW-0378">Hydrolase</keyword>
<evidence type="ECO:0000256" key="3">
    <source>
        <dbReference type="ARBA" id="ARBA00022723"/>
    </source>
</evidence>
<keyword evidence="5 13" id="KW-0862">Zinc</keyword>
<evidence type="ECO:0000256" key="2">
    <source>
        <dbReference type="ARBA" id="ARBA00022490"/>
    </source>
</evidence>
<dbReference type="PIRSF" id="PIRSF004682">
    <property type="entry name" value="GmhB"/>
    <property type="match status" value="1"/>
</dbReference>
<dbReference type="Gene3D" id="3.40.50.1000">
    <property type="entry name" value="HAD superfamily/HAD-like"/>
    <property type="match status" value="1"/>
</dbReference>
<dbReference type="CDD" id="cd07503">
    <property type="entry name" value="HAD_HisB-N"/>
    <property type="match status" value="1"/>
</dbReference>
<feature type="binding site" evidence="13">
    <location>
        <position position="136"/>
    </location>
    <ligand>
        <name>Mg(2+)</name>
        <dbReference type="ChEBI" id="CHEBI:18420"/>
    </ligand>
</feature>
<feature type="binding site" evidence="13">
    <location>
        <position position="107"/>
    </location>
    <ligand>
        <name>Zn(2+)</name>
        <dbReference type="ChEBI" id="CHEBI:29105"/>
    </ligand>
</feature>
<dbReference type="GO" id="GO:0005737">
    <property type="term" value="C:cytoplasm"/>
    <property type="evidence" value="ECO:0007669"/>
    <property type="project" value="UniProtKB-SubCell"/>
</dbReference>
<feature type="binding site" evidence="13">
    <location>
        <position position="109"/>
    </location>
    <ligand>
        <name>Zn(2+)</name>
        <dbReference type="ChEBI" id="CHEBI:29105"/>
    </ligand>
</feature>
<dbReference type="NCBIfam" id="TIGR01549">
    <property type="entry name" value="HAD-SF-IA-v1"/>
    <property type="match status" value="1"/>
</dbReference>
<evidence type="ECO:0000256" key="5">
    <source>
        <dbReference type="ARBA" id="ARBA00022833"/>
    </source>
</evidence>
<evidence type="ECO:0000313" key="14">
    <source>
        <dbReference type="EMBL" id="NOU52376.1"/>
    </source>
</evidence>
<dbReference type="AlphaFoldDB" id="A0A849VGG7"/>
<comment type="caution">
    <text evidence="14">The sequence shown here is derived from an EMBL/GenBank/DDBJ whole genome shotgun (WGS) entry which is preliminary data.</text>
</comment>